<evidence type="ECO:0000256" key="2">
    <source>
        <dbReference type="ARBA" id="ARBA00022475"/>
    </source>
</evidence>
<dbReference type="GO" id="GO:0005886">
    <property type="term" value="C:plasma membrane"/>
    <property type="evidence" value="ECO:0007669"/>
    <property type="project" value="UniProtKB-SubCell"/>
</dbReference>
<feature type="transmembrane region" description="Helical" evidence="6">
    <location>
        <begin position="83"/>
        <end position="108"/>
    </location>
</feature>
<evidence type="ECO:0000313" key="8">
    <source>
        <dbReference type="Proteomes" id="UP000040088"/>
    </source>
</evidence>
<feature type="transmembrane region" description="Helical" evidence="6">
    <location>
        <begin position="12"/>
        <end position="31"/>
    </location>
</feature>
<comment type="subcellular location">
    <subcellularLocation>
        <location evidence="1">Cell membrane</location>
        <topology evidence="1">Multi-pass membrane protein</topology>
    </subcellularLocation>
</comment>
<name>A0A0T9TKT3_YERAE</name>
<feature type="transmembrane region" description="Helical" evidence="6">
    <location>
        <begin position="293"/>
        <end position="316"/>
    </location>
</feature>
<keyword evidence="2" id="KW-1003">Cell membrane</keyword>
<evidence type="ECO:0000256" key="1">
    <source>
        <dbReference type="ARBA" id="ARBA00004651"/>
    </source>
</evidence>
<dbReference type="EMBL" id="CQEM01000004">
    <property type="protein sequence ID" value="CNK88709.1"/>
    <property type="molecule type" value="Genomic_DNA"/>
</dbReference>
<keyword evidence="4 6" id="KW-1133">Transmembrane helix</keyword>
<feature type="transmembrane region" description="Helical" evidence="6">
    <location>
        <begin position="363"/>
        <end position="380"/>
    </location>
</feature>
<reference evidence="8" key="1">
    <citation type="submission" date="2015-03" db="EMBL/GenBank/DDBJ databases">
        <authorList>
            <consortium name="Pathogen Informatics"/>
        </authorList>
    </citation>
    <scope>NUCLEOTIDE SEQUENCE [LARGE SCALE GENOMIC DNA]</scope>
    <source>
        <strain evidence="8">IP27925</strain>
    </source>
</reference>
<feature type="transmembrane region" description="Helical" evidence="6">
    <location>
        <begin position="386"/>
        <end position="406"/>
    </location>
</feature>
<keyword evidence="3 6" id="KW-0812">Transmembrane</keyword>
<feature type="transmembrane region" description="Helical" evidence="6">
    <location>
        <begin position="145"/>
        <end position="165"/>
    </location>
</feature>
<accession>A0A0T9TKT3</accession>
<dbReference type="RefSeq" id="WP_050125647.1">
    <property type="nucleotide sequence ID" value="NZ_CP139919.1"/>
</dbReference>
<evidence type="ECO:0000256" key="6">
    <source>
        <dbReference type="SAM" id="Phobius"/>
    </source>
</evidence>
<evidence type="ECO:0000313" key="7">
    <source>
        <dbReference type="EMBL" id="CNK88709.1"/>
    </source>
</evidence>
<feature type="transmembrane region" description="Helical" evidence="6">
    <location>
        <begin position="336"/>
        <end position="356"/>
    </location>
</feature>
<dbReference type="Pfam" id="PF01943">
    <property type="entry name" value="Polysacc_synt"/>
    <property type="match status" value="1"/>
</dbReference>
<evidence type="ECO:0000256" key="4">
    <source>
        <dbReference type="ARBA" id="ARBA00022989"/>
    </source>
</evidence>
<dbReference type="Proteomes" id="UP000040088">
    <property type="component" value="Unassembled WGS sequence"/>
</dbReference>
<feature type="transmembrane region" description="Helical" evidence="6">
    <location>
        <begin position="171"/>
        <end position="194"/>
    </location>
</feature>
<dbReference type="InterPro" id="IPR050833">
    <property type="entry name" value="Poly_Biosynth_Transport"/>
</dbReference>
<proteinExistence type="predicted"/>
<gene>
    <name evidence="7" type="primary">rfbX</name>
    <name evidence="7" type="ORF">ERS008460_01183</name>
</gene>
<dbReference type="PANTHER" id="PTHR30250:SF11">
    <property type="entry name" value="O-ANTIGEN TRANSPORTER-RELATED"/>
    <property type="match status" value="1"/>
</dbReference>
<protein>
    <submittedName>
        <fullName evidence="7">Translocase</fullName>
    </submittedName>
</protein>
<organism evidence="7 8">
    <name type="scientific">Yersinia aleksiciae</name>
    <dbReference type="NCBI Taxonomy" id="263819"/>
    <lineage>
        <taxon>Bacteria</taxon>
        <taxon>Pseudomonadati</taxon>
        <taxon>Pseudomonadota</taxon>
        <taxon>Gammaproteobacteria</taxon>
        <taxon>Enterobacterales</taxon>
        <taxon>Yersiniaceae</taxon>
        <taxon>Yersinia</taxon>
    </lineage>
</organism>
<feature type="transmembrane region" description="Helical" evidence="6">
    <location>
        <begin position="43"/>
        <end position="62"/>
    </location>
</feature>
<dbReference type="InterPro" id="IPR002797">
    <property type="entry name" value="Polysacc_synth"/>
</dbReference>
<evidence type="ECO:0000256" key="3">
    <source>
        <dbReference type="ARBA" id="ARBA00022692"/>
    </source>
</evidence>
<feature type="transmembrane region" description="Helical" evidence="6">
    <location>
        <begin position="114"/>
        <end position="138"/>
    </location>
</feature>
<evidence type="ECO:0000256" key="5">
    <source>
        <dbReference type="ARBA" id="ARBA00023136"/>
    </source>
</evidence>
<keyword evidence="5 6" id="KW-0472">Membrane</keyword>
<dbReference type="CDD" id="cd13128">
    <property type="entry name" value="MATE_Wzx_like"/>
    <property type="match status" value="1"/>
</dbReference>
<dbReference type="PANTHER" id="PTHR30250">
    <property type="entry name" value="PST FAMILY PREDICTED COLANIC ACID TRANSPORTER"/>
    <property type="match status" value="1"/>
</dbReference>
<sequence>MKLNTSLNKNIIYLTIVQGSTYILPLLTFPYLARVLGAEHFGIFGFCQATMQYFVLLTEYGFNWTATQKAAKLKNSKKELTQLFWAVLWSKMFLAIIAFFVLLIILVFVPKFQVLWLIVLAFLPLILGSVIYPIWLFQGMENMKWITISSILARLIVIPLTFILVRSPSDIWIAALLQSSTNLISGVVSLYFIYKRNWIGNISFKTNEIKTCLLDGWHVFISTSAIGLYTTSTVIILGFISGPISVAYFSSANTIRNALQGLLNPISQGIYPRISSLFEGHREQAMSLIRKSILYLGGLGAFLTILLFFFSPQLVIYGLGEEYRPAIDVLKLMAPIPLFIALSNIFGIQTMLNFGYKKQFSRILLFCGAMNILMIFPFALKFGASGAAMSILITEFLVVLVMYIFLRFKGIYLFKPSKYVRNGA</sequence>
<dbReference type="AlphaFoldDB" id="A0A0T9TKT3"/>